<sequence>MPQSTLPTDWTSIRATPYKSINFESIDQSNNHYDDFNKYLNRINNVVNKIDNKVEKLENGFNGLKKCDKNLDWIDQLK</sequence>
<dbReference type="Proteomes" id="UP000009328">
    <property type="component" value="Unassembled WGS sequence"/>
</dbReference>
<name>K0KHD2_WICCF</name>
<dbReference type="HOGENOM" id="CLU_2623884_0_0_1"/>
<evidence type="ECO:0000313" key="2">
    <source>
        <dbReference type="Proteomes" id="UP000009328"/>
    </source>
</evidence>
<dbReference type="EMBL" id="CAIF01000043">
    <property type="protein sequence ID" value="CCH42416.1"/>
    <property type="molecule type" value="Genomic_DNA"/>
</dbReference>
<accession>K0KHD2</accession>
<reference evidence="1 2" key="1">
    <citation type="journal article" date="2012" name="Eukaryot. Cell">
        <title>Draft genome sequence of Wickerhamomyces ciferrii NRRL Y-1031 F-60-10.</title>
        <authorList>
            <person name="Schneider J."/>
            <person name="Andrea H."/>
            <person name="Blom J."/>
            <person name="Jaenicke S."/>
            <person name="Ruckert C."/>
            <person name="Schorsch C."/>
            <person name="Szczepanowski R."/>
            <person name="Farwick M."/>
            <person name="Goesmann A."/>
            <person name="Puhler A."/>
            <person name="Schaffer S."/>
            <person name="Tauch A."/>
            <person name="Kohler T."/>
            <person name="Brinkrolf K."/>
        </authorList>
    </citation>
    <scope>NUCLEOTIDE SEQUENCE [LARGE SCALE GENOMIC DNA]</scope>
    <source>
        <strain evidence="2">ATCC 14091 / BCRC 22168 / CBS 111 / JCM 3599 / NBRC 0793 / NRRL Y-1031 F-60-10</strain>
    </source>
</reference>
<organism evidence="1 2">
    <name type="scientific">Wickerhamomyces ciferrii (strain ATCC 14091 / BCRC 22168 / CBS 111 / JCM 3599 / NBRC 0793 / NRRL Y-1031 F-60-10)</name>
    <name type="common">Yeast</name>
    <name type="synonym">Pichia ciferrii</name>
    <dbReference type="NCBI Taxonomy" id="1206466"/>
    <lineage>
        <taxon>Eukaryota</taxon>
        <taxon>Fungi</taxon>
        <taxon>Dikarya</taxon>
        <taxon>Ascomycota</taxon>
        <taxon>Saccharomycotina</taxon>
        <taxon>Saccharomycetes</taxon>
        <taxon>Phaffomycetales</taxon>
        <taxon>Wickerhamomycetaceae</taxon>
        <taxon>Wickerhamomyces</taxon>
    </lineage>
</organism>
<proteinExistence type="predicted"/>
<comment type="caution">
    <text evidence="1">The sequence shown here is derived from an EMBL/GenBank/DDBJ whole genome shotgun (WGS) entry which is preliminary data.</text>
</comment>
<dbReference type="InParanoid" id="K0KHD2"/>
<protein>
    <submittedName>
        <fullName evidence="1">Uncharacterized protein</fullName>
    </submittedName>
</protein>
<gene>
    <name evidence="1" type="ORF">BN7_1961</name>
</gene>
<evidence type="ECO:0000313" key="1">
    <source>
        <dbReference type="EMBL" id="CCH42416.1"/>
    </source>
</evidence>
<keyword evidence="2" id="KW-1185">Reference proteome</keyword>
<dbReference type="AlphaFoldDB" id="K0KHD2"/>